<dbReference type="InterPro" id="IPR052178">
    <property type="entry name" value="Sec_Metab_Biosynth_SDR"/>
</dbReference>
<feature type="domain" description="Ketoreductase" evidence="4">
    <location>
        <begin position="10"/>
        <end position="190"/>
    </location>
</feature>
<accession>A0A2G4YLN9</accession>
<dbReference type="FunFam" id="3.40.50.720:FF:000084">
    <property type="entry name" value="Short-chain dehydrogenase reductase"/>
    <property type="match status" value="1"/>
</dbReference>
<dbReference type="InterPro" id="IPR020904">
    <property type="entry name" value="Sc_DH/Rdtase_CS"/>
</dbReference>
<dbReference type="OrthoDB" id="286404at2"/>
<dbReference type="InterPro" id="IPR002347">
    <property type="entry name" value="SDR_fam"/>
</dbReference>
<keyword evidence="3" id="KW-0560">Oxidoreductase</keyword>
<dbReference type="PANTHER" id="PTHR43618:SF8">
    <property type="entry name" value="7ALPHA-HYDROXYSTEROID DEHYDROGENASE"/>
    <property type="match status" value="1"/>
</dbReference>
<dbReference type="SUPFAM" id="SSF51735">
    <property type="entry name" value="NAD(P)-binding Rossmann-fold domains"/>
    <property type="match status" value="1"/>
</dbReference>
<evidence type="ECO:0000256" key="2">
    <source>
        <dbReference type="ARBA" id="ARBA00022857"/>
    </source>
</evidence>
<keyword evidence="6" id="KW-1185">Reference proteome</keyword>
<dbReference type="InParanoid" id="A0A2G4YLN9"/>
<reference evidence="5 6" key="1">
    <citation type="submission" date="2017-10" db="EMBL/GenBank/DDBJ databases">
        <title>Frigbacter circumglobatus gen. nov. sp. nov., isolated from sediment cultured in situ.</title>
        <authorList>
            <person name="Zhao Z."/>
        </authorList>
    </citation>
    <scope>NUCLEOTIDE SEQUENCE [LARGE SCALE GENOMIC DNA]</scope>
    <source>
        <strain evidence="5 6">ZYL</strain>
    </source>
</reference>
<evidence type="ECO:0000313" key="6">
    <source>
        <dbReference type="Proteomes" id="UP000229730"/>
    </source>
</evidence>
<evidence type="ECO:0000313" key="5">
    <source>
        <dbReference type="EMBL" id="PHZ83232.1"/>
    </source>
</evidence>
<evidence type="ECO:0000256" key="3">
    <source>
        <dbReference type="ARBA" id="ARBA00023002"/>
    </source>
</evidence>
<organism evidence="5 6">
    <name type="scientific">Paremcibacter congregatus</name>
    <dbReference type="NCBI Taxonomy" id="2043170"/>
    <lineage>
        <taxon>Bacteria</taxon>
        <taxon>Pseudomonadati</taxon>
        <taxon>Pseudomonadota</taxon>
        <taxon>Alphaproteobacteria</taxon>
        <taxon>Emcibacterales</taxon>
        <taxon>Emcibacteraceae</taxon>
        <taxon>Paremcibacter</taxon>
    </lineage>
</organism>
<gene>
    <name evidence="5" type="ORF">CRD36_16790</name>
</gene>
<name>A0A2G4YLN9_9PROT</name>
<dbReference type="SMART" id="SM00822">
    <property type="entry name" value="PKS_KR"/>
    <property type="match status" value="1"/>
</dbReference>
<dbReference type="InterPro" id="IPR057326">
    <property type="entry name" value="KR_dom"/>
</dbReference>
<dbReference type="GO" id="GO:0016491">
    <property type="term" value="F:oxidoreductase activity"/>
    <property type="evidence" value="ECO:0007669"/>
    <property type="project" value="UniProtKB-KW"/>
</dbReference>
<dbReference type="AlphaFoldDB" id="A0A2G4YLN9"/>
<dbReference type="PANTHER" id="PTHR43618">
    <property type="entry name" value="7-ALPHA-HYDROXYSTEROID DEHYDROGENASE"/>
    <property type="match status" value="1"/>
</dbReference>
<dbReference type="PRINTS" id="PR00081">
    <property type="entry name" value="GDHRDH"/>
</dbReference>
<evidence type="ECO:0000259" key="4">
    <source>
        <dbReference type="SMART" id="SM00822"/>
    </source>
</evidence>
<dbReference type="InterPro" id="IPR036291">
    <property type="entry name" value="NAD(P)-bd_dom_sf"/>
</dbReference>
<proteinExistence type="inferred from homology"/>
<evidence type="ECO:0000256" key="1">
    <source>
        <dbReference type="ARBA" id="ARBA00006484"/>
    </source>
</evidence>
<dbReference type="Pfam" id="PF13561">
    <property type="entry name" value="adh_short_C2"/>
    <property type="match status" value="1"/>
</dbReference>
<comment type="caution">
    <text evidence="5">The sequence shown here is derived from an EMBL/GenBank/DDBJ whole genome shotgun (WGS) entry which is preliminary data.</text>
</comment>
<keyword evidence="2" id="KW-0521">NADP</keyword>
<comment type="similarity">
    <text evidence="1">Belongs to the short-chain dehydrogenases/reductases (SDR) family.</text>
</comment>
<sequence>MQDIFSLQGKIALITGASSGLGGHFAKTLARAGASVVVAARRRDKLDQLVGEIAGEGGTVMAVTMDVTDGDSVRAAYDAAEAQMGIIDVIVCNAGVADTRSFLDMDEDSWDFTMDTNLKGVWRVAQEGCRRLVRADKPGVVINISSLLGLAFQTLQTAYATSKAGVIHMTRCMASELMRYNIRVNSIAPGYFKTEMNATFFDTEKGKAYIKTIPARRLGDLAELDGPLLLLASDASSFVNGTTLIVDGGHLVKSH</sequence>
<dbReference type="PROSITE" id="PS00061">
    <property type="entry name" value="ADH_SHORT"/>
    <property type="match status" value="1"/>
</dbReference>
<dbReference type="RefSeq" id="WP_099475125.1">
    <property type="nucleotide sequence ID" value="NZ_CP041025.1"/>
</dbReference>
<dbReference type="Proteomes" id="UP000229730">
    <property type="component" value="Unassembled WGS sequence"/>
</dbReference>
<protein>
    <submittedName>
        <fullName evidence="5">2-deoxy-D-gluconate 3-dehydrogenase</fullName>
    </submittedName>
</protein>
<dbReference type="NCBIfam" id="NF005559">
    <property type="entry name" value="PRK07231.1"/>
    <property type="match status" value="1"/>
</dbReference>
<dbReference type="Gene3D" id="3.40.50.720">
    <property type="entry name" value="NAD(P)-binding Rossmann-like Domain"/>
    <property type="match status" value="1"/>
</dbReference>
<dbReference type="EMBL" id="PDEM01000033">
    <property type="protein sequence ID" value="PHZ83232.1"/>
    <property type="molecule type" value="Genomic_DNA"/>
</dbReference>
<dbReference type="FunCoup" id="A0A2G4YLN9">
    <property type="interactions" value="223"/>
</dbReference>
<dbReference type="PRINTS" id="PR00080">
    <property type="entry name" value="SDRFAMILY"/>
</dbReference>